<name>A6L155_PHOV8</name>
<dbReference type="Proteomes" id="UP000002861">
    <property type="component" value="Chromosome"/>
</dbReference>
<protein>
    <submittedName>
        <fullName evidence="1">Uncharacterized protein</fullName>
    </submittedName>
</protein>
<accession>A6L155</accession>
<evidence type="ECO:0000313" key="2">
    <source>
        <dbReference type="Proteomes" id="UP000002861"/>
    </source>
</evidence>
<dbReference type="HOGENOM" id="CLU_965278_0_0_10"/>
<dbReference type="STRING" id="435590.BVU_1743"/>
<dbReference type="PATRIC" id="fig|435590.9.peg.1810"/>
<reference evidence="1 2" key="1">
    <citation type="journal article" date="2007" name="PLoS Biol.">
        <title>Evolution of symbiotic bacteria in the distal human intestine.</title>
        <authorList>
            <person name="Xu J."/>
            <person name="Mahowald M.A."/>
            <person name="Ley R.E."/>
            <person name="Lozupone C.A."/>
            <person name="Hamady M."/>
            <person name="Martens E.C."/>
            <person name="Henrissat B."/>
            <person name="Coutinho P.M."/>
            <person name="Minx P."/>
            <person name="Latreille P."/>
            <person name="Cordum H."/>
            <person name="Van Brunt A."/>
            <person name="Kim K."/>
            <person name="Fulton R.S."/>
            <person name="Fulton L.A."/>
            <person name="Clifton S.W."/>
            <person name="Wilson R.K."/>
            <person name="Knight R.D."/>
            <person name="Gordon J.I."/>
        </authorList>
    </citation>
    <scope>NUCLEOTIDE SEQUENCE [LARGE SCALE GENOMIC DNA]</scope>
    <source>
        <strain evidence="2">ATCC 8482 / DSM 1447 / JCM 5826 / CCUG 4940 / NBRC 14291 / NCTC 11154</strain>
    </source>
</reference>
<dbReference type="GeneID" id="5302709"/>
<dbReference type="RefSeq" id="WP_011965306.1">
    <property type="nucleotide sequence ID" value="NC_009614.1"/>
</dbReference>
<dbReference type="BioCyc" id="BVUL435590:G1G59-1831-MONOMER"/>
<proteinExistence type="predicted"/>
<gene>
    <name evidence="1" type="ordered locus">BVU_1743</name>
</gene>
<organism evidence="1 2">
    <name type="scientific">Phocaeicola vulgatus (strain ATCC 8482 / DSM 1447 / JCM 5826 / CCUG 4940 / NBRC 14291 / NCTC 11154)</name>
    <name type="common">Bacteroides vulgatus</name>
    <dbReference type="NCBI Taxonomy" id="435590"/>
    <lineage>
        <taxon>Bacteria</taxon>
        <taxon>Pseudomonadati</taxon>
        <taxon>Bacteroidota</taxon>
        <taxon>Bacteroidia</taxon>
        <taxon>Bacteroidales</taxon>
        <taxon>Bacteroidaceae</taxon>
        <taxon>Phocaeicola</taxon>
    </lineage>
</organism>
<evidence type="ECO:0000313" key="1">
    <source>
        <dbReference type="EMBL" id="ABR39419.1"/>
    </source>
</evidence>
<dbReference type="PaxDb" id="435590-BVU_1743"/>
<dbReference type="AlphaFoldDB" id="A6L155"/>
<dbReference type="KEGG" id="bvu:BVU_1743"/>
<sequence length="288" mass="33735">MMGQISKNANSQETIWCSFSGSGVDDIIIKLCAKGIFILGSYLYRRKRRTKEYLSMEENTSNRFGYRRSNSRFRRDVQEKNECKNQESDDRKVTDTFLNGQAHELIPVSEEKNVKVDERKDSLAETQNVSVPARPKKPKRLYTGTDIIYNPLSLPELFEQYDSKLLNKAFETLYKQGNDKFFQCTPQEFRYWLGGTMGTDFKADEVGCRRIKWKKGKHALQYFMVRLYLVKRKRMPRDMWDKIANIFVIDNLPIQSGELGKNVDKVGKEDKQKIDEIIKLFNKGMKKT</sequence>
<dbReference type="EMBL" id="CP000139">
    <property type="protein sequence ID" value="ABR39419.1"/>
    <property type="molecule type" value="Genomic_DNA"/>
</dbReference>